<dbReference type="Proteomes" id="UP001190700">
    <property type="component" value="Unassembled WGS sequence"/>
</dbReference>
<dbReference type="Gene3D" id="3.40.50.300">
    <property type="entry name" value="P-loop containing nucleotide triphosphate hydrolases"/>
    <property type="match status" value="1"/>
</dbReference>
<reference evidence="1 2" key="1">
    <citation type="journal article" date="2015" name="Genome Biol. Evol.">
        <title>Comparative Genomics of a Bacterivorous Green Alga Reveals Evolutionary Causalities and Consequences of Phago-Mixotrophic Mode of Nutrition.</title>
        <authorList>
            <person name="Burns J.A."/>
            <person name="Paasch A."/>
            <person name="Narechania A."/>
            <person name="Kim E."/>
        </authorList>
    </citation>
    <scope>NUCLEOTIDE SEQUENCE [LARGE SCALE GENOMIC DNA]</scope>
    <source>
        <strain evidence="1 2">PLY_AMNH</strain>
    </source>
</reference>
<comment type="caution">
    <text evidence="1">The sequence shown here is derived from an EMBL/GenBank/DDBJ whole genome shotgun (WGS) entry which is preliminary data.</text>
</comment>
<accession>A0AAE0GEM1</accession>
<dbReference type="AlphaFoldDB" id="A0AAE0GEM1"/>
<keyword evidence="2" id="KW-1185">Reference proteome</keyword>
<sequence>MTVVSKRLRHQEILLVALLVTEISTSLCILQSERLRVRLQNRKVGYEPRNGKRAFILASHYNSDGGLVETIARTLEQHANLQTMLDWNLDSKHKALDLDLARYNATRQFVSDSWSFQLSKVDRDFRLVHFVRDPVDYIVSAYLKHKSEDMLWLGKRMYRIQSKPSRRAWWPQLLQGLPSETGILYEAARAQNEVWMMAKMMNSSIRDGREMFLSIHDFLKGSQEPVERLLHHFGKRSLNAESRGAFEQLTSTLIRETRHTTAREMALLGWAIESNLPPEIGVFQDLAYVNALRDFLLTNTPFYRVFNQIYKLMGLDPLVISPHPPNRMLQVLRSYDELHTRPECDRQSNKVPCLLPEDLEEKAIFVAKGAPGIIPWRLLREHMLAPSSSMASWLSLCPFKEPRSASCSPLYHECDDSIRFPNLHKTRKCNNKPLNQTA</sequence>
<dbReference type="SUPFAM" id="SSF52540">
    <property type="entry name" value="P-loop containing nucleoside triphosphate hydrolases"/>
    <property type="match status" value="1"/>
</dbReference>
<protein>
    <recommendedName>
        <fullName evidence="3">Sulfotransferase</fullName>
    </recommendedName>
</protein>
<gene>
    <name evidence="1" type="ORF">CYMTET_15250</name>
</gene>
<dbReference type="EMBL" id="LGRX02006421">
    <property type="protein sequence ID" value="KAK3276699.1"/>
    <property type="molecule type" value="Genomic_DNA"/>
</dbReference>
<evidence type="ECO:0008006" key="3">
    <source>
        <dbReference type="Google" id="ProtNLM"/>
    </source>
</evidence>
<evidence type="ECO:0000313" key="1">
    <source>
        <dbReference type="EMBL" id="KAK3276699.1"/>
    </source>
</evidence>
<organism evidence="1 2">
    <name type="scientific">Cymbomonas tetramitiformis</name>
    <dbReference type="NCBI Taxonomy" id="36881"/>
    <lineage>
        <taxon>Eukaryota</taxon>
        <taxon>Viridiplantae</taxon>
        <taxon>Chlorophyta</taxon>
        <taxon>Pyramimonadophyceae</taxon>
        <taxon>Pyramimonadales</taxon>
        <taxon>Pyramimonadaceae</taxon>
        <taxon>Cymbomonas</taxon>
    </lineage>
</organism>
<dbReference type="InterPro" id="IPR027417">
    <property type="entry name" value="P-loop_NTPase"/>
</dbReference>
<proteinExistence type="predicted"/>
<evidence type="ECO:0000313" key="2">
    <source>
        <dbReference type="Proteomes" id="UP001190700"/>
    </source>
</evidence>
<name>A0AAE0GEM1_9CHLO</name>